<comment type="subunit">
    <text evidence="3">Homohexamer; trimer of dimers.</text>
</comment>
<dbReference type="GO" id="GO:0000272">
    <property type="term" value="P:polysaccharide catabolic process"/>
    <property type="evidence" value="ECO:0007669"/>
    <property type="project" value="TreeGrafter"/>
</dbReference>
<dbReference type="GeneID" id="98299587"/>
<dbReference type="Gene3D" id="2.60.40.1180">
    <property type="entry name" value="Golgi alpha-mannosidase II"/>
    <property type="match status" value="1"/>
</dbReference>
<comment type="similarity">
    <text evidence="2">Belongs to the glycosyl hydrolase 51 family.</text>
</comment>
<dbReference type="InterPro" id="IPR055235">
    <property type="entry name" value="ASD1_cat"/>
</dbReference>
<dbReference type="GO" id="GO:0046556">
    <property type="term" value="F:alpha-L-arabinofuranosidase activity"/>
    <property type="evidence" value="ECO:0007669"/>
    <property type="project" value="UniProtKB-EC"/>
</dbReference>
<dbReference type="SUPFAM" id="SSF51011">
    <property type="entry name" value="Glycosyl hydrolase domain"/>
    <property type="match status" value="1"/>
</dbReference>
<evidence type="ECO:0000256" key="1">
    <source>
        <dbReference type="ARBA" id="ARBA00001462"/>
    </source>
</evidence>
<proteinExistence type="inferred from homology"/>
<dbReference type="SUPFAM" id="SSF51445">
    <property type="entry name" value="(Trans)glycosidases"/>
    <property type="match status" value="1"/>
</dbReference>
<dbReference type="PANTHER" id="PTHR43576">
    <property type="entry name" value="ALPHA-L-ARABINOFURANOSIDASE C-RELATED"/>
    <property type="match status" value="1"/>
</dbReference>
<dbReference type="PANTHER" id="PTHR43576:SF2">
    <property type="entry name" value="INTRACELLULAR EXO-ALPHA-L-ARABINOFURANOSIDASE 2"/>
    <property type="match status" value="1"/>
</dbReference>
<dbReference type="EC" id="3.2.1.55" evidence="4"/>
<keyword evidence="7 9" id="KW-0326">Glycosidase</keyword>
<evidence type="ECO:0000256" key="4">
    <source>
        <dbReference type="ARBA" id="ARBA00012670"/>
    </source>
</evidence>
<evidence type="ECO:0000256" key="2">
    <source>
        <dbReference type="ARBA" id="ARBA00007186"/>
    </source>
</evidence>
<dbReference type="InterPro" id="IPR010720">
    <property type="entry name" value="Alpha-L-AF_C"/>
</dbReference>
<gene>
    <name evidence="9" type="ORF">BPSY_0376</name>
</gene>
<dbReference type="Proteomes" id="UP000029050">
    <property type="component" value="Unassembled WGS sequence"/>
</dbReference>
<reference evidence="9 10" key="1">
    <citation type="submission" date="2014-03" db="EMBL/GenBank/DDBJ databases">
        <title>Genomics of Bifidobacteria.</title>
        <authorList>
            <person name="Ventura M."/>
            <person name="Milani C."/>
            <person name="Lugli G.A."/>
        </authorList>
    </citation>
    <scope>NUCLEOTIDE SEQUENCE [LARGE SCALE GENOMIC DNA]</scope>
    <source>
        <strain evidence="9 10">LMG 21775</strain>
    </source>
</reference>
<name>A0A087CJ30_9BIFI</name>
<dbReference type="Pfam" id="PF06964">
    <property type="entry name" value="Alpha-L-AF_C"/>
    <property type="match status" value="1"/>
</dbReference>
<accession>A0A087CJ30</accession>
<evidence type="ECO:0000256" key="7">
    <source>
        <dbReference type="ARBA" id="ARBA00023295"/>
    </source>
</evidence>
<dbReference type="RefSeq" id="WP_033495607.1">
    <property type="nucleotide sequence ID" value="NZ_JGZI01000007.1"/>
</dbReference>
<dbReference type="GO" id="GO:0046373">
    <property type="term" value="P:L-arabinose metabolic process"/>
    <property type="evidence" value="ECO:0007669"/>
    <property type="project" value="InterPro"/>
</dbReference>
<evidence type="ECO:0000259" key="8">
    <source>
        <dbReference type="SMART" id="SM00813"/>
    </source>
</evidence>
<evidence type="ECO:0000256" key="6">
    <source>
        <dbReference type="ARBA" id="ARBA00023277"/>
    </source>
</evidence>
<dbReference type="InterPro" id="IPR017853">
    <property type="entry name" value="GH"/>
</dbReference>
<dbReference type="STRING" id="218140.BPSY_0376"/>
<dbReference type="Gene3D" id="3.20.20.80">
    <property type="entry name" value="Glycosidases"/>
    <property type="match status" value="1"/>
</dbReference>
<dbReference type="InterPro" id="IPR013780">
    <property type="entry name" value="Glyco_hydro_b"/>
</dbReference>
<keyword evidence="10" id="KW-1185">Reference proteome</keyword>
<dbReference type="eggNOG" id="COG3534">
    <property type="taxonomic scope" value="Bacteria"/>
</dbReference>
<evidence type="ECO:0000313" key="10">
    <source>
        <dbReference type="Proteomes" id="UP000029050"/>
    </source>
</evidence>
<keyword evidence="6" id="KW-0119">Carbohydrate metabolism</keyword>
<keyword evidence="5 9" id="KW-0378">Hydrolase</keyword>
<evidence type="ECO:0000256" key="3">
    <source>
        <dbReference type="ARBA" id="ARBA00011165"/>
    </source>
</evidence>
<protein>
    <recommendedName>
        <fullName evidence="4">non-reducing end alpha-L-arabinofuranosidase</fullName>
        <ecNumber evidence="4">3.2.1.55</ecNumber>
    </recommendedName>
</protein>
<comment type="caution">
    <text evidence="9">The sequence shown here is derived from an EMBL/GenBank/DDBJ whole genome shotgun (WGS) entry which is preliminary data.</text>
</comment>
<comment type="catalytic activity">
    <reaction evidence="1">
        <text>Hydrolysis of terminal non-reducing alpha-L-arabinofuranoside residues in alpha-L-arabinosides.</text>
        <dbReference type="EC" id="3.2.1.55"/>
    </reaction>
</comment>
<dbReference type="SMART" id="SM00813">
    <property type="entry name" value="Alpha-L-AF_C"/>
    <property type="match status" value="1"/>
</dbReference>
<dbReference type="OrthoDB" id="9758333at2"/>
<dbReference type="EMBL" id="JGZI01000007">
    <property type="protein sequence ID" value="KFI83280.1"/>
    <property type="molecule type" value="Genomic_DNA"/>
</dbReference>
<organism evidence="9 10">
    <name type="scientific">Bifidobacterium psychraerophilum</name>
    <dbReference type="NCBI Taxonomy" id="218140"/>
    <lineage>
        <taxon>Bacteria</taxon>
        <taxon>Bacillati</taxon>
        <taxon>Actinomycetota</taxon>
        <taxon>Actinomycetes</taxon>
        <taxon>Bifidobacteriales</taxon>
        <taxon>Bifidobacteriaceae</taxon>
        <taxon>Bifidobacterium</taxon>
    </lineage>
</organism>
<dbReference type="AlphaFoldDB" id="A0A087CJ30"/>
<feature type="domain" description="Alpha-L-arabinofuranosidase C-terminal" evidence="8">
    <location>
        <begin position="318"/>
        <end position="507"/>
    </location>
</feature>
<evidence type="ECO:0000256" key="5">
    <source>
        <dbReference type="ARBA" id="ARBA00022801"/>
    </source>
</evidence>
<evidence type="ECO:0000313" key="9">
    <source>
        <dbReference type="EMBL" id="KFI83280.1"/>
    </source>
</evidence>
<sequence length="516" mass="57538">MSILIDPKRSIGRIDPKLHGQFIEFLGECIDEGLWVGEDSPIENEGGYRSDTLRALRMLKPPLLRWPGGCYADTYHWRDGIGPRADRPTTFNENFATYELDHHGFGTDEFLRLSEMVGAEPWINVNMMSGSVHEMRDWMEYCNRSQPTDVAKERAANGHPAPYGVRKWGLGNEVWAGGGTMTPGMYLDEYRRYSSSIPSFTTDVFAQSDIYAIASGPDGNKAMERVKWTRDFFAGLAEYRQPKINGYDLHFYNWNIDNDADTPTNFDEQGWDQVIDGCLELEDIIGEQWALMKEGLAGIPEPEGPLDSKLTHVDLIVGEWGNWHKQAFFARPALKQQVTMRDAITTALTLDLLQRNCDKVTMACNAQTINVLNSLILTEGDSMTLTPNFDVFMMYQAHRGATALDVKRQDSQDDDIFAFASKSADGKTLTVNLTNAHMSDCANVCLRLTQPAHVESISELAGADPHLCNTVDNPNTLRAHPVDVDLAVTEGSYADGTELNIAVAPASVNVLSIRLE</sequence>
<dbReference type="Pfam" id="PF22848">
    <property type="entry name" value="ASD1_dom"/>
    <property type="match status" value="1"/>
</dbReference>